<dbReference type="AlphaFoldDB" id="A0A0D6DYE2"/>
<dbReference type="PIRSF" id="PIRSF031509">
    <property type="entry name" value="Cell_wall_LiaF/YvqF"/>
    <property type="match status" value="1"/>
</dbReference>
<dbReference type="Pfam" id="PF24661">
    <property type="entry name" value="DUF7649"/>
    <property type="match status" value="1"/>
</dbReference>
<dbReference type="EMBL" id="LN774769">
    <property type="protein sequence ID" value="CEN28792.1"/>
    <property type="molecule type" value="Genomic_DNA"/>
</dbReference>
<keyword evidence="1" id="KW-0812">Transmembrane</keyword>
<dbReference type="GO" id="GO:0016020">
    <property type="term" value="C:membrane"/>
    <property type="evidence" value="ECO:0007669"/>
    <property type="project" value="InterPro"/>
</dbReference>
<protein>
    <submittedName>
        <fullName evidence="4">Putative membrane protein YjbB</fullName>
    </submittedName>
</protein>
<reference evidence="5" key="1">
    <citation type="submission" date="2015-01" db="EMBL/GenBank/DDBJ databases">
        <authorList>
            <person name="Andreevskaya M."/>
        </authorList>
    </citation>
    <scope>NUCLEOTIDE SEQUENCE [LARGE SCALE GENOMIC DNA]</scope>
    <source>
        <strain evidence="5">MKFS47</strain>
    </source>
</reference>
<evidence type="ECO:0000256" key="1">
    <source>
        <dbReference type="SAM" id="Phobius"/>
    </source>
</evidence>
<dbReference type="NCBIfam" id="NF040535">
    <property type="entry name" value="LiaF_C_term"/>
    <property type="match status" value="1"/>
</dbReference>
<dbReference type="InterPro" id="IPR016975">
    <property type="entry name" value="Cell_wall_LiaF"/>
</dbReference>
<organism evidence="4 5">
    <name type="scientific">Pseudolactococcus piscium MKFS47</name>
    <dbReference type="NCBI Taxonomy" id="297352"/>
    <lineage>
        <taxon>Bacteria</taxon>
        <taxon>Bacillati</taxon>
        <taxon>Bacillota</taxon>
        <taxon>Bacilli</taxon>
        <taxon>Lactobacillales</taxon>
        <taxon>Streptococcaceae</taxon>
        <taxon>Pseudolactococcus</taxon>
    </lineage>
</organism>
<dbReference type="KEGG" id="lpk:LACPI_1592"/>
<feature type="domain" description="DUF7649" evidence="3">
    <location>
        <begin position="1"/>
        <end position="88"/>
    </location>
</feature>
<dbReference type="Proteomes" id="UP000033166">
    <property type="component" value="Chromosome I"/>
</dbReference>
<dbReference type="RefSeq" id="WP_050703021.1">
    <property type="nucleotide sequence ID" value="NZ_LN774769.1"/>
</dbReference>
<feature type="transmembrane region" description="Helical" evidence="1">
    <location>
        <begin position="7"/>
        <end position="23"/>
    </location>
</feature>
<evidence type="ECO:0000313" key="5">
    <source>
        <dbReference type="Proteomes" id="UP000033166"/>
    </source>
</evidence>
<proteinExistence type="predicted"/>
<feature type="transmembrane region" description="Helical" evidence="1">
    <location>
        <begin position="29"/>
        <end position="47"/>
    </location>
</feature>
<gene>
    <name evidence="4" type="primary">yjbB</name>
    <name evidence="4" type="ORF">LACPI_1592</name>
</gene>
<name>A0A0D6DYE2_9LACT</name>
<evidence type="ECO:0000259" key="3">
    <source>
        <dbReference type="Pfam" id="PF24661"/>
    </source>
</evidence>
<sequence length="224" mass="24705">MNKFKFFMIIEVIILVLLGVSLLRNPLFLIVVGVGLLLGFLSTRVGSYKAQMILKQIGIAFGVVALIIFVANGYTWIALLFPVILAIIFWKSSGINYTSVKGHNPFESDDNNFERRRIFDNQADNSVSRLSGNDVIDLATTTFQADGNDLTIRKASGNTKIIVPDDVAVVLDVTALSGVVKIFDEITQVNAEHVRYMTPDFGASEKRIRIMIHVGRGSVEVIKG</sequence>
<keyword evidence="1" id="KW-1133">Transmembrane helix</keyword>
<dbReference type="STRING" id="1364.LP2241_40029"/>
<dbReference type="HOGENOM" id="CLU_114067_0_0_9"/>
<dbReference type="InterPro" id="IPR024425">
    <property type="entry name" value="LiaF-like_C"/>
</dbReference>
<feature type="transmembrane region" description="Helical" evidence="1">
    <location>
        <begin position="59"/>
        <end position="90"/>
    </location>
</feature>
<dbReference type="Pfam" id="PF09922">
    <property type="entry name" value="LiaF-like_C"/>
    <property type="match status" value="1"/>
</dbReference>
<dbReference type="InterPro" id="IPR056066">
    <property type="entry name" value="DUF7649"/>
</dbReference>
<accession>A0A0D6DYE2</accession>
<feature type="domain" description="Cell wall-active antibiotics response LiaF-like C-terminal" evidence="2">
    <location>
        <begin position="124"/>
        <end position="221"/>
    </location>
</feature>
<evidence type="ECO:0000259" key="2">
    <source>
        <dbReference type="Pfam" id="PF09922"/>
    </source>
</evidence>
<keyword evidence="1" id="KW-0472">Membrane</keyword>
<dbReference type="InterPro" id="IPR047793">
    <property type="entry name" value="LiaF_C"/>
</dbReference>
<evidence type="ECO:0000313" key="4">
    <source>
        <dbReference type="EMBL" id="CEN28792.1"/>
    </source>
</evidence>